<dbReference type="VEuPathDB" id="AmoebaDB:ACA1_203000"/>
<dbReference type="KEGG" id="acan:ACA1_203000"/>
<evidence type="ECO:0000313" key="4">
    <source>
        <dbReference type="Proteomes" id="UP000011083"/>
    </source>
</evidence>
<dbReference type="InterPro" id="IPR038752">
    <property type="entry name" value="IQCH"/>
</dbReference>
<dbReference type="Pfam" id="PF18105">
    <property type="entry name" value="PGM1_C"/>
    <property type="match status" value="1"/>
</dbReference>
<dbReference type="EMBL" id="KB008001">
    <property type="protein sequence ID" value="ELR16296.1"/>
    <property type="molecule type" value="Genomic_DNA"/>
</dbReference>
<dbReference type="PANTHER" id="PTHR14465:SF0">
    <property type="entry name" value="IQ DOMAIN-CONTAINING PROTEIN H"/>
    <property type="match status" value="1"/>
</dbReference>
<protein>
    <recommendedName>
        <fullName evidence="2">PGM1 C-terminal domain-containing protein</fullName>
    </recommendedName>
</protein>
<proteinExistence type="predicted"/>
<gene>
    <name evidence="3" type="ORF">ACA1_203000</name>
</gene>
<evidence type="ECO:0000259" key="2">
    <source>
        <dbReference type="Pfam" id="PF18105"/>
    </source>
</evidence>
<dbReference type="GeneID" id="14917036"/>
<organism evidence="3 4">
    <name type="scientific">Acanthamoeba castellanii (strain ATCC 30010 / Neff)</name>
    <dbReference type="NCBI Taxonomy" id="1257118"/>
    <lineage>
        <taxon>Eukaryota</taxon>
        <taxon>Amoebozoa</taxon>
        <taxon>Discosea</taxon>
        <taxon>Longamoebia</taxon>
        <taxon>Centramoebida</taxon>
        <taxon>Acanthamoebidae</taxon>
        <taxon>Acanthamoeba</taxon>
    </lineage>
</organism>
<accession>L8GW29</accession>
<evidence type="ECO:0000256" key="1">
    <source>
        <dbReference type="SAM" id="MobiDB-lite"/>
    </source>
</evidence>
<name>L8GW29_ACACF</name>
<dbReference type="Proteomes" id="UP000011083">
    <property type="component" value="Unassembled WGS sequence"/>
</dbReference>
<feature type="domain" description="PGM1 C-terminal" evidence="2">
    <location>
        <begin position="582"/>
        <end position="623"/>
    </location>
</feature>
<keyword evidence="4" id="KW-1185">Reference proteome</keyword>
<dbReference type="RefSeq" id="XP_004338309.1">
    <property type="nucleotide sequence ID" value="XM_004338261.1"/>
</dbReference>
<dbReference type="AlphaFoldDB" id="L8GW29"/>
<dbReference type="InterPro" id="IPR041356">
    <property type="entry name" value="PGM1_C"/>
</dbReference>
<dbReference type="OrthoDB" id="2117703at2759"/>
<feature type="region of interest" description="Disordered" evidence="1">
    <location>
        <begin position="22"/>
        <end position="48"/>
    </location>
</feature>
<evidence type="ECO:0000313" key="3">
    <source>
        <dbReference type="EMBL" id="ELR16296.1"/>
    </source>
</evidence>
<dbReference type="PANTHER" id="PTHR14465">
    <property type="entry name" value="IQ DOMAIN-CONTAINING PROTEIN H"/>
    <property type="match status" value="1"/>
</dbReference>
<feature type="compositionally biased region" description="Basic and acidic residues" evidence="1">
    <location>
        <begin position="22"/>
        <end position="31"/>
    </location>
</feature>
<sequence length="643" mass="72821">MYWTMKNDELAKGDLERAVTCRDCEPQDPARELPQAGGADEGGVVFGRDRRGHELLRRSDDESGEESQPLTAGLVEERNKKNHHNHHQHHHHHHQSRHHQASLLDYIAGLRYYEERQLYHIFLLRKRDPSFRVIFVSSVDIPHEVIAYYFRLMRSTGSFTDEDEASWWERLVLLPVRDASPTPITKKILRHPTFLSQVRSHTSPDTGMFCVFTTGREEKIASSLRVPLLAVRKNCLHFGTKSGSREAFLRTGVPHPQGTKLCHSKRELAQEMAGLWRYLKAKYQRLTAHHTNGSKGLWRALMPRKVVIKLDDAFSGEGNALLDITELHAYRGDNHSTQFVDLIEQQFTHERTRFQAVEECWDTFAPKCASVGVLAEIFLDSSDHVNDGQVHLMATHEQMMGGPDGQNYQGCVFPAQSTYRLTIQSNVRKVGQYLASQGAIGHFSVDFLARRVDLSNPSTPVRLVAERHTPETSVCEDEADMVEANCAFDEDGYLWDLHALEINLRPGGATHPIMTLNLLTDGYYDESTGLYTLDEDSPTYEGLLDDQKKHRYYVASDNVKHTAFVGMTPGEIIGLFEGHPLEFDGRRATGTIFHMLSCAREYGKLGMVCIGSSPAEARAIYDATFQRLLDSRQHSSPFSSSTM</sequence>
<reference evidence="3 4" key="1">
    <citation type="journal article" date="2013" name="Genome Biol.">
        <title>Genome of Acanthamoeba castellanii highlights extensive lateral gene transfer and early evolution of tyrosine kinase signaling.</title>
        <authorList>
            <person name="Clarke M."/>
            <person name="Lohan A.J."/>
            <person name="Liu B."/>
            <person name="Lagkouvardos I."/>
            <person name="Roy S."/>
            <person name="Zafar N."/>
            <person name="Bertelli C."/>
            <person name="Schilde C."/>
            <person name="Kianianmomeni A."/>
            <person name="Burglin T.R."/>
            <person name="Frech C."/>
            <person name="Turcotte B."/>
            <person name="Kopec K.O."/>
            <person name="Synnott J.M."/>
            <person name="Choo C."/>
            <person name="Paponov I."/>
            <person name="Finkler A."/>
            <person name="Soon Heng Tan C."/>
            <person name="Hutchins A.P."/>
            <person name="Weinmeier T."/>
            <person name="Rattei T."/>
            <person name="Chu J.S."/>
            <person name="Gimenez G."/>
            <person name="Irimia M."/>
            <person name="Rigden D.J."/>
            <person name="Fitzpatrick D.A."/>
            <person name="Lorenzo-Morales J."/>
            <person name="Bateman A."/>
            <person name="Chiu C.H."/>
            <person name="Tang P."/>
            <person name="Hegemann P."/>
            <person name="Fromm H."/>
            <person name="Raoult D."/>
            <person name="Greub G."/>
            <person name="Miranda-Saavedra D."/>
            <person name="Chen N."/>
            <person name="Nash P."/>
            <person name="Ginger M.L."/>
            <person name="Horn M."/>
            <person name="Schaap P."/>
            <person name="Caler L."/>
            <person name="Loftus B."/>
        </authorList>
    </citation>
    <scope>NUCLEOTIDE SEQUENCE [LARGE SCALE GENOMIC DNA]</scope>
    <source>
        <strain evidence="3 4">Neff</strain>
    </source>
</reference>
<dbReference type="OMA" id="GTTHPFM"/>